<dbReference type="EMBL" id="CP012898">
    <property type="protein sequence ID" value="ALJ04547.1"/>
    <property type="molecule type" value="Genomic_DNA"/>
</dbReference>
<dbReference type="Pfam" id="PF18318">
    <property type="entry name" value="Gln-synt_C-ter"/>
    <property type="match status" value="1"/>
</dbReference>
<organism evidence="5 6">
    <name type="scientific">Pseudalgibacter alginicilyticus</name>
    <dbReference type="NCBI Taxonomy" id="1736674"/>
    <lineage>
        <taxon>Bacteria</taxon>
        <taxon>Pseudomonadati</taxon>
        <taxon>Bacteroidota</taxon>
        <taxon>Flavobacteriia</taxon>
        <taxon>Flavobacteriales</taxon>
        <taxon>Flavobacteriaceae</taxon>
        <taxon>Pseudalgibacter</taxon>
    </lineage>
</organism>
<dbReference type="Pfam" id="PF12437">
    <property type="entry name" value="GSIII_N"/>
    <property type="match status" value="1"/>
</dbReference>
<dbReference type="PATRIC" id="fig|1736674.3.peg.1040"/>
<evidence type="ECO:0000256" key="2">
    <source>
        <dbReference type="RuleBase" id="RU000384"/>
    </source>
</evidence>
<feature type="domain" description="GS catalytic" evidence="4">
    <location>
        <begin position="178"/>
        <end position="615"/>
    </location>
</feature>
<dbReference type="InterPro" id="IPR008146">
    <property type="entry name" value="Gln_synth_cat_dom"/>
</dbReference>
<dbReference type="SMART" id="SM01230">
    <property type="entry name" value="Gln-synt_C"/>
    <property type="match status" value="1"/>
</dbReference>
<dbReference type="Proteomes" id="UP000057981">
    <property type="component" value="Chromosome"/>
</dbReference>
<evidence type="ECO:0000259" key="3">
    <source>
        <dbReference type="PROSITE" id="PS51986"/>
    </source>
</evidence>
<dbReference type="PROSITE" id="PS51987">
    <property type="entry name" value="GS_CATALYTIC"/>
    <property type="match status" value="1"/>
</dbReference>
<dbReference type="OrthoDB" id="9807095at2"/>
<dbReference type="PANTHER" id="PTHR42974">
    <property type="entry name" value="GLUTAMINE SYNTHETASE"/>
    <property type="match status" value="1"/>
</dbReference>
<dbReference type="InterPro" id="IPR040577">
    <property type="entry name" value="Gln-synt_C"/>
</dbReference>
<dbReference type="PROSITE" id="PS00181">
    <property type="entry name" value="GLNA_ATP"/>
    <property type="match status" value="1"/>
</dbReference>
<dbReference type="InterPro" id="IPR052725">
    <property type="entry name" value="GS_Type-3"/>
</dbReference>
<dbReference type="Pfam" id="PF00120">
    <property type="entry name" value="Gln-synt_C"/>
    <property type="match status" value="1"/>
</dbReference>
<dbReference type="PROSITE" id="PS51986">
    <property type="entry name" value="GS_BETA_GRASP"/>
    <property type="match status" value="1"/>
</dbReference>
<comment type="similarity">
    <text evidence="1 2">Belongs to the glutamine synthetase family.</text>
</comment>
<dbReference type="RefSeq" id="WP_054725515.1">
    <property type="nucleotide sequence ID" value="NZ_CP012898.1"/>
</dbReference>
<dbReference type="AlphaFoldDB" id="A0A0P0D108"/>
<accession>A0A0P0D108</accession>
<dbReference type="GO" id="GO:0006542">
    <property type="term" value="P:glutamine biosynthetic process"/>
    <property type="evidence" value="ECO:0007669"/>
    <property type="project" value="InterPro"/>
</dbReference>
<evidence type="ECO:0000256" key="1">
    <source>
        <dbReference type="PROSITE-ProRule" id="PRU01330"/>
    </source>
</evidence>
<dbReference type="SUPFAM" id="SSF55931">
    <property type="entry name" value="Glutamine synthetase/guanido kinase"/>
    <property type="match status" value="1"/>
</dbReference>
<dbReference type="STRING" id="1736674.APS56_05070"/>
<gene>
    <name evidence="5" type="ORF">APS56_05070</name>
</gene>
<keyword evidence="6" id="KW-1185">Reference proteome</keyword>
<dbReference type="Gene3D" id="3.30.590.10">
    <property type="entry name" value="Glutamine synthetase/guanido kinase, catalytic domain"/>
    <property type="match status" value="1"/>
</dbReference>
<reference evidence="5 6" key="1">
    <citation type="submission" date="2015-10" db="EMBL/GenBank/DDBJ databases">
        <authorList>
            <person name="Gilbert D.G."/>
        </authorList>
    </citation>
    <scope>NUCLEOTIDE SEQUENCE [LARGE SCALE GENOMIC DNA]</scope>
    <source>
        <strain evidence="6">HZ-22</strain>
    </source>
</reference>
<dbReference type="Gene3D" id="1.20.120.1560">
    <property type="match status" value="1"/>
</dbReference>
<evidence type="ECO:0000313" key="5">
    <source>
        <dbReference type="EMBL" id="ALJ04547.1"/>
    </source>
</evidence>
<dbReference type="InterPro" id="IPR027303">
    <property type="entry name" value="Gln_synth_gly_rich_site"/>
</dbReference>
<protein>
    <submittedName>
        <fullName evidence="5">Glutamine synthetase</fullName>
    </submittedName>
</protein>
<proteinExistence type="inferred from homology"/>
<evidence type="ECO:0000259" key="4">
    <source>
        <dbReference type="PROSITE" id="PS51987"/>
    </source>
</evidence>
<dbReference type="InterPro" id="IPR014746">
    <property type="entry name" value="Gln_synth/guanido_kin_cat_dom"/>
</dbReference>
<feature type="domain" description="GS beta-grasp" evidence="3">
    <location>
        <begin position="84"/>
        <end position="173"/>
    </location>
</feature>
<sequence length="728" mass="82299">MSILRFHAIKESLAYKYVKIEEKERRSDLFGKNVFNENTMRQYLTKDAFMGVINAIQHGKKIDRNIADQVASSMKDWALSKGVTHYTHWFQPLTGITAEKHDAFFETVGNGMAIEKFGGDQLVQQEPDASSFPSGGIRNTFEARGYTAWDPTSPAFIYETTLCIPTIFVAYTGEALDYKTPLLRALNAVDNAATEVCKYFDKNVKKVTSSLGWEQEYFLIDKLLAASRPDIMLTGRTLLGHSSAKGQQLDDHYFGAIPRRALNFMRDLETECMLLGIPAKTRHNEVAPNQFELAPIYEEANLAVDHNSLLMDVMGRVASRHNFKVLFHEKPFVNMNGSGKHNNWSLSTDTGVNLLGPGKTPMSNLQFLTFFINTIKAVHEHEELLRAAIATASNEHRLGAGEAPPAIISVFIGKQLTKVLEELEGVTKGKLSPQEKTDLKLNVVGKIPDVLLDNTDRNRTSPFAFTGNKFEFRAVGSTANCGNPMTILNTIVAKQLKDFKVEVDTLIENKGLKKDEAIFNVIREYIKSCRNILFEGNGYGEAWEKEAKKRGLSNHKTTPEALKAKMSKKTIDLFEEMNVMSRIETQARYDIELESYIKHIQIESRVLGDIARNHVVPTAVKYQNILIENVKGLKEIFEADYKALAKEQISLIKAISKHIEGINTNVTKMTNERKKLNTLADNEKKAHGYCNDVKPIFNDIRYHCDKLELLVDDEIWPLTKYRELLFTR</sequence>
<dbReference type="InterPro" id="IPR022147">
    <property type="entry name" value="GSIII_N"/>
</dbReference>
<dbReference type="GO" id="GO:0004356">
    <property type="term" value="F:glutamine synthetase activity"/>
    <property type="evidence" value="ECO:0007669"/>
    <property type="project" value="InterPro"/>
</dbReference>
<dbReference type="KEGG" id="ahz:APS56_05070"/>
<evidence type="ECO:0000313" key="6">
    <source>
        <dbReference type="Proteomes" id="UP000057981"/>
    </source>
</evidence>
<name>A0A0P0D108_9FLAO</name>
<dbReference type="PANTHER" id="PTHR42974:SF1">
    <property type="entry name" value="TYPE-3 GLUTAMINE SYNTHETASE"/>
    <property type="match status" value="1"/>
</dbReference>
<dbReference type="InterPro" id="IPR008147">
    <property type="entry name" value="Gln_synt_N"/>
</dbReference>